<keyword evidence="7 10" id="KW-0342">GTP-binding</keyword>
<evidence type="ECO:0000256" key="5">
    <source>
        <dbReference type="ARBA" id="ARBA00022741"/>
    </source>
</evidence>
<dbReference type="InterPro" id="IPR006073">
    <property type="entry name" value="GTP-bd"/>
</dbReference>
<dbReference type="RefSeq" id="WP_072894546.1">
    <property type="nucleotide sequence ID" value="NZ_FQWZ01000002.1"/>
</dbReference>
<evidence type="ECO:0000313" key="12">
    <source>
        <dbReference type="EMBL" id="SHG64080.1"/>
    </source>
</evidence>
<sequence length="206" mass="22182">MQNPFSQAQFLLSCAQLTQLPADDAPEVAFAGRSNAGKSSALNAICGRHGLARVSKTPGRTQLINLFSLASSARLADLPGYGYAAVPEPMRKSWGRLVGGYVEQRTNLRGLFLIMDCRHPLTDYDKQMLAWAVTARRNCHILLTKADKLGYGASKTTLLNTRKGLKDMGSSASVQLFSSSSHQGLDEARAKLTELLASEAGVELVA</sequence>
<comment type="similarity">
    <text evidence="2 10">Belongs to the TRAFAC class TrmE-Era-EngA-EngB-Septin-like GTPase superfamily. EngB GTPase family.</text>
</comment>
<dbReference type="GO" id="GO:0005829">
    <property type="term" value="C:cytosol"/>
    <property type="evidence" value="ECO:0007669"/>
    <property type="project" value="TreeGrafter"/>
</dbReference>
<dbReference type="Pfam" id="PF01926">
    <property type="entry name" value="MMR_HSR1"/>
    <property type="match status" value="1"/>
</dbReference>
<keyword evidence="6" id="KW-0460">Magnesium</keyword>
<organism evidence="12 13">
    <name type="scientific">Hydrocarboniphaga daqingensis</name>
    <dbReference type="NCBI Taxonomy" id="490188"/>
    <lineage>
        <taxon>Bacteria</taxon>
        <taxon>Pseudomonadati</taxon>
        <taxon>Pseudomonadota</taxon>
        <taxon>Gammaproteobacteria</taxon>
        <taxon>Nevskiales</taxon>
        <taxon>Nevskiaceae</taxon>
        <taxon>Hydrocarboniphaga</taxon>
    </lineage>
</organism>
<dbReference type="STRING" id="490188.SAMN04488068_0885"/>
<dbReference type="GO" id="GO:0046872">
    <property type="term" value="F:metal ion binding"/>
    <property type="evidence" value="ECO:0007669"/>
    <property type="project" value="UniProtKB-KW"/>
</dbReference>
<dbReference type="PANTHER" id="PTHR11649">
    <property type="entry name" value="MSS1/TRME-RELATED GTP-BINDING PROTEIN"/>
    <property type="match status" value="1"/>
</dbReference>
<proteinExistence type="inferred from homology"/>
<dbReference type="CDD" id="cd01876">
    <property type="entry name" value="YihA_EngB"/>
    <property type="match status" value="1"/>
</dbReference>
<evidence type="ECO:0000256" key="10">
    <source>
        <dbReference type="HAMAP-Rule" id="MF_00321"/>
    </source>
</evidence>
<keyword evidence="4" id="KW-0479">Metal-binding</keyword>
<evidence type="ECO:0000313" key="13">
    <source>
        <dbReference type="Proteomes" id="UP000199758"/>
    </source>
</evidence>
<dbReference type="GO" id="GO:0005525">
    <property type="term" value="F:GTP binding"/>
    <property type="evidence" value="ECO:0007669"/>
    <property type="project" value="UniProtKB-UniRule"/>
</dbReference>
<dbReference type="NCBIfam" id="TIGR03598">
    <property type="entry name" value="GTPase_YsxC"/>
    <property type="match status" value="1"/>
</dbReference>
<dbReference type="Gene3D" id="3.40.50.300">
    <property type="entry name" value="P-loop containing nucleotide triphosphate hydrolases"/>
    <property type="match status" value="1"/>
</dbReference>
<keyword evidence="8 10" id="KW-0717">Septation</keyword>
<keyword evidence="3 10" id="KW-0132">Cell division</keyword>
<protein>
    <recommendedName>
        <fullName evidence="10">Probable GTP-binding protein EngB</fullName>
    </recommendedName>
</protein>
<keyword evidence="9 10" id="KW-0131">Cell cycle</keyword>
<dbReference type="AlphaFoldDB" id="A0A1M5LGL1"/>
<reference evidence="12 13" key="1">
    <citation type="submission" date="2016-11" db="EMBL/GenBank/DDBJ databases">
        <authorList>
            <person name="Jaros S."/>
            <person name="Januszkiewicz K."/>
            <person name="Wedrychowicz H."/>
        </authorList>
    </citation>
    <scope>NUCLEOTIDE SEQUENCE [LARGE SCALE GENOMIC DNA]</scope>
    <source>
        <strain evidence="12 13">CGMCC 1.7049</strain>
    </source>
</reference>
<evidence type="ECO:0000256" key="1">
    <source>
        <dbReference type="ARBA" id="ARBA00001946"/>
    </source>
</evidence>
<dbReference type="GO" id="GO:0000917">
    <property type="term" value="P:division septum assembly"/>
    <property type="evidence" value="ECO:0007669"/>
    <property type="project" value="UniProtKB-KW"/>
</dbReference>
<dbReference type="PROSITE" id="PS51706">
    <property type="entry name" value="G_ENGB"/>
    <property type="match status" value="1"/>
</dbReference>
<dbReference type="OrthoDB" id="9804921at2"/>
<keyword evidence="13" id="KW-1185">Reference proteome</keyword>
<dbReference type="Proteomes" id="UP000199758">
    <property type="component" value="Unassembled WGS sequence"/>
</dbReference>
<comment type="cofactor">
    <cofactor evidence="1">
        <name>Mg(2+)</name>
        <dbReference type="ChEBI" id="CHEBI:18420"/>
    </cofactor>
</comment>
<evidence type="ECO:0000256" key="6">
    <source>
        <dbReference type="ARBA" id="ARBA00022842"/>
    </source>
</evidence>
<evidence type="ECO:0000256" key="2">
    <source>
        <dbReference type="ARBA" id="ARBA00009638"/>
    </source>
</evidence>
<dbReference type="FunFam" id="3.40.50.300:FF:000098">
    <property type="entry name" value="Probable GTP-binding protein EngB"/>
    <property type="match status" value="1"/>
</dbReference>
<evidence type="ECO:0000256" key="7">
    <source>
        <dbReference type="ARBA" id="ARBA00023134"/>
    </source>
</evidence>
<gene>
    <name evidence="10" type="primary">engB</name>
    <name evidence="12" type="ORF">SAMN04488068_0885</name>
</gene>
<evidence type="ECO:0000256" key="8">
    <source>
        <dbReference type="ARBA" id="ARBA00023210"/>
    </source>
</evidence>
<evidence type="ECO:0000256" key="3">
    <source>
        <dbReference type="ARBA" id="ARBA00022618"/>
    </source>
</evidence>
<dbReference type="InterPro" id="IPR030393">
    <property type="entry name" value="G_ENGB_dom"/>
</dbReference>
<comment type="function">
    <text evidence="10">Necessary for normal cell division and for the maintenance of normal septation.</text>
</comment>
<evidence type="ECO:0000259" key="11">
    <source>
        <dbReference type="PROSITE" id="PS51706"/>
    </source>
</evidence>
<dbReference type="PANTHER" id="PTHR11649:SF13">
    <property type="entry name" value="ENGB-TYPE G DOMAIN-CONTAINING PROTEIN"/>
    <property type="match status" value="1"/>
</dbReference>
<feature type="domain" description="EngB-type G" evidence="11">
    <location>
        <begin position="24"/>
        <end position="198"/>
    </location>
</feature>
<name>A0A1M5LGL1_9GAMM</name>
<evidence type="ECO:0000256" key="4">
    <source>
        <dbReference type="ARBA" id="ARBA00022723"/>
    </source>
</evidence>
<dbReference type="HAMAP" id="MF_00321">
    <property type="entry name" value="GTPase_EngB"/>
    <property type="match status" value="1"/>
</dbReference>
<accession>A0A1M5LGL1</accession>
<keyword evidence="5 10" id="KW-0547">Nucleotide-binding</keyword>
<dbReference type="InterPro" id="IPR027417">
    <property type="entry name" value="P-loop_NTPase"/>
</dbReference>
<dbReference type="EMBL" id="FQWZ01000002">
    <property type="protein sequence ID" value="SHG64080.1"/>
    <property type="molecule type" value="Genomic_DNA"/>
</dbReference>
<dbReference type="SUPFAM" id="SSF52540">
    <property type="entry name" value="P-loop containing nucleoside triphosphate hydrolases"/>
    <property type="match status" value="1"/>
</dbReference>
<dbReference type="InterPro" id="IPR019987">
    <property type="entry name" value="GTP-bd_ribosome_bio_YsxC"/>
</dbReference>
<evidence type="ECO:0000256" key="9">
    <source>
        <dbReference type="ARBA" id="ARBA00023306"/>
    </source>
</evidence>